<dbReference type="Proteomes" id="UP000813444">
    <property type="component" value="Unassembled WGS sequence"/>
</dbReference>
<evidence type="ECO:0000313" key="2">
    <source>
        <dbReference type="Proteomes" id="UP000813444"/>
    </source>
</evidence>
<name>A0A8K0SVM8_9HYPO</name>
<organism evidence="1 2">
    <name type="scientific">Stachybotrys elegans</name>
    <dbReference type="NCBI Taxonomy" id="80388"/>
    <lineage>
        <taxon>Eukaryota</taxon>
        <taxon>Fungi</taxon>
        <taxon>Dikarya</taxon>
        <taxon>Ascomycota</taxon>
        <taxon>Pezizomycotina</taxon>
        <taxon>Sordariomycetes</taxon>
        <taxon>Hypocreomycetidae</taxon>
        <taxon>Hypocreales</taxon>
        <taxon>Stachybotryaceae</taxon>
        <taxon>Stachybotrys</taxon>
    </lineage>
</organism>
<dbReference type="AlphaFoldDB" id="A0A8K0SVM8"/>
<dbReference type="EMBL" id="JAGPNK010000007">
    <property type="protein sequence ID" value="KAH7318648.1"/>
    <property type="molecule type" value="Genomic_DNA"/>
</dbReference>
<reference evidence="1" key="1">
    <citation type="journal article" date="2021" name="Nat. Commun.">
        <title>Genetic determinants of endophytism in the Arabidopsis root mycobiome.</title>
        <authorList>
            <person name="Mesny F."/>
            <person name="Miyauchi S."/>
            <person name="Thiergart T."/>
            <person name="Pickel B."/>
            <person name="Atanasova L."/>
            <person name="Karlsson M."/>
            <person name="Huettel B."/>
            <person name="Barry K.W."/>
            <person name="Haridas S."/>
            <person name="Chen C."/>
            <person name="Bauer D."/>
            <person name="Andreopoulos W."/>
            <person name="Pangilinan J."/>
            <person name="LaButti K."/>
            <person name="Riley R."/>
            <person name="Lipzen A."/>
            <person name="Clum A."/>
            <person name="Drula E."/>
            <person name="Henrissat B."/>
            <person name="Kohler A."/>
            <person name="Grigoriev I.V."/>
            <person name="Martin F.M."/>
            <person name="Hacquard S."/>
        </authorList>
    </citation>
    <scope>NUCLEOTIDE SEQUENCE</scope>
    <source>
        <strain evidence="1">MPI-CAGE-CH-0235</strain>
    </source>
</reference>
<dbReference type="OrthoDB" id="5279415at2759"/>
<keyword evidence="2" id="KW-1185">Reference proteome</keyword>
<evidence type="ECO:0000313" key="1">
    <source>
        <dbReference type="EMBL" id="KAH7318648.1"/>
    </source>
</evidence>
<gene>
    <name evidence="1" type="ORF">B0I35DRAFT_479133</name>
</gene>
<protein>
    <submittedName>
        <fullName evidence="1">Uncharacterized protein</fullName>
    </submittedName>
</protein>
<accession>A0A8K0SVM8</accession>
<sequence>MYDATVASGVPPRISATNEGKLRGNQIAIHFLATCKALHFEGTKYLWESNTFTFTSVETVRNLAELRTDIRSQHRELQLRLYGMVDEEGYEDKVRSAASYVREGFSLI</sequence>
<comment type="caution">
    <text evidence="1">The sequence shown here is derived from an EMBL/GenBank/DDBJ whole genome shotgun (WGS) entry which is preliminary data.</text>
</comment>
<proteinExistence type="predicted"/>